<dbReference type="EMBL" id="AP024329">
    <property type="protein sequence ID" value="BCQ34991.1"/>
    <property type="molecule type" value="Genomic_DNA"/>
</dbReference>
<dbReference type="Proteomes" id="UP000677515">
    <property type="component" value="Chromosome"/>
</dbReference>
<dbReference type="RefSeq" id="WP_244874722.1">
    <property type="nucleotide sequence ID" value="NZ_AP024329.1"/>
</dbReference>
<keyword evidence="2" id="KW-1185">Reference proteome</keyword>
<protein>
    <recommendedName>
        <fullName evidence="3">LD-carboxypeptidase</fullName>
    </recommendedName>
</protein>
<dbReference type="SUPFAM" id="SSF53092">
    <property type="entry name" value="Creatinase/prolidase N-terminal domain"/>
    <property type="match status" value="1"/>
</dbReference>
<dbReference type="InterPro" id="IPR029149">
    <property type="entry name" value="Creatin/AminoP/Spt16_N"/>
</dbReference>
<evidence type="ECO:0000313" key="1">
    <source>
        <dbReference type="EMBL" id="BCQ34991.1"/>
    </source>
</evidence>
<gene>
    <name evidence="1" type="ORF">ERHA53_23340</name>
</gene>
<evidence type="ECO:0000313" key="2">
    <source>
        <dbReference type="Proteomes" id="UP000677515"/>
    </source>
</evidence>
<proteinExistence type="predicted"/>
<name>A0ABN6DK60_ERWRD</name>
<reference evidence="1 2" key="1">
    <citation type="submission" date="2021-01" db="EMBL/GenBank/DDBJ databases">
        <title>Complete genome sequence of Erwinia rhapontici MAFF 311153.</title>
        <authorList>
            <person name="Morohoshi T."/>
            <person name="Someya N."/>
        </authorList>
    </citation>
    <scope>NUCLEOTIDE SEQUENCE [LARGE SCALE GENOMIC DNA]</scope>
    <source>
        <strain evidence="1 2">MAFF 311153</strain>
    </source>
</reference>
<evidence type="ECO:0008006" key="3">
    <source>
        <dbReference type="Google" id="ProtNLM"/>
    </source>
</evidence>
<accession>A0ABN6DK60</accession>
<sequence>MNTRATQAAGYRIGALLADFQPDFEFSAPLPLPLEEFEERLRKVRRQAVEAGHDAIIVHAGSVGWFHASNPWLRYLCDWMREGVLIVPTDSDKPLVLLSFFTQSVLLPPVVSRCWLMKSGRLARLAANMPTAPAIRWSKRQKNVLRCWPVSGCQKRRSVKSVIGPR</sequence>
<organism evidence="1 2">
    <name type="scientific">Erwinia rhapontici</name>
    <name type="common">Pectobacterium rhapontici</name>
    <dbReference type="NCBI Taxonomy" id="55212"/>
    <lineage>
        <taxon>Bacteria</taxon>
        <taxon>Pseudomonadati</taxon>
        <taxon>Pseudomonadota</taxon>
        <taxon>Gammaproteobacteria</taxon>
        <taxon>Enterobacterales</taxon>
        <taxon>Erwiniaceae</taxon>
        <taxon>Erwinia</taxon>
    </lineage>
</organism>